<dbReference type="PANTHER" id="PTHR10877">
    <property type="entry name" value="POLYCYSTIN FAMILY MEMBER"/>
    <property type="match status" value="1"/>
</dbReference>
<dbReference type="EMBL" id="MPUH01000477">
    <property type="protein sequence ID" value="OMJ79313.1"/>
    <property type="molecule type" value="Genomic_DNA"/>
</dbReference>
<evidence type="ECO:0000256" key="3">
    <source>
        <dbReference type="ARBA" id="ARBA00022989"/>
    </source>
</evidence>
<feature type="domain" description="Polycystin cation channel PKD1/PKD2" evidence="6">
    <location>
        <begin position="1029"/>
        <end position="1171"/>
    </location>
</feature>
<evidence type="ECO:0000256" key="2">
    <source>
        <dbReference type="ARBA" id="ARBA00022692"/>
    </source>
</evidence>
<dbReference type="PANTHER" id="PTHR10877:SF183">
    <property type="entry name" value="AT14535P-RELATED"/>
    <property type="match status" value="1"/>
</dbReference>
<name>A0A1R2BR91_9CILI</name>
<gene>
    <name evidence="7" type="ORF">SteCoe_20694</name>
</gene>
<evidence type="ECO:0000256" key="5">
    <source>
        <dbReference type="SAM" id="Phobius"/>
    </source>
</evidence>
<dbReference type="InterPro" id="IPR051223">
    <property type="entry name" value="Polycystin"/>
</dbReference>
<feature type="transmembrane region" description="Helical" evidence="5">
    <location>
        <begin position="309"/>
        <end position="332"/>
    </location>
</feature>
<dbReference type="GO" id="GO:0050982">
    <property type="term" value="P:detection of mechanical stimulus"/>
    <property type="evidence" value="ECO:0007669"/>
    <property type="project" value="TreeGrafter"/>
</dbReference>
<keyword evidence="8" id="KW-1185">Reference proteome</keyword>
<feature type="transmembrane region" description="Helical" evidence="5">
    <location>
        <begin position="85"/>
        <end position="103"/>
    </location>
</feature>
<keyword evidence="2 5" id="KW-0812">Transmembrane</keyword>
<feature type="transmembrane region" description="Helical" evidence="5">
    <location>
        <begin position="904"/>
        <end position="923"/>
    </location>
</feature>
<proteinExistence type="predicted"/>
<protein>
    <recommendedName>
        <fullName evidence="6">Polycystin cation channel PKD1/PKD2 domain-containing protein</fullName>
    </recommendedName>
</protein>
<feature type="domain" description="Polycystin cation channel PKD1/PKD2" evidence="6">
    <location>
        <begin position="307"/>
        <end position="530"/>
    </location>
</feature>
<evidence type="ECO:0000313" key="7">
    <source>
        <dbReference type="EMBL" id="OMJ79313.1"/>
    </source>
</evidence>
<evidence type="ECO:0000313" key="8">
    <source>
        <dbReference type="Proteomes" id="UP000187209"/>
    </source>
</evidence>
<accession>A0A1R2BR91</accession>
<comment type="subcellular location">
    <subcellularLocation>
        <location evidence="1">Membrane</location>
        <topology evidence="1">Multi-pass membrane protein</topology>
    </subcellularLocation>
</comment>
<dbReference type="GO" id="GO:0005262">
    <property type="term" value="F:calcium channel activity"/>
    <property type="evidence" value="ECO:0007669"/>
    <property type="project" value="TreeGrafter"/>
</dbReference>
<dbReference type="Pfam" id="PF08016">
    <property type="entry name" value="PKD_channel"/>
    <property type="match status" value="2"/>
</dbReference>
<dbReference type="Proteomes" id="UP000187209">
    <property type="component" value="Unassembled WGS sequence"/>
</dbReference>
<keyword evidence="4 5" id="KW-0472">Membrane</keyword>
<feature type="transmembrane region" description="Helical" evidence="5">
    <location>
        <begin position="352"/>
        <end position="371"/>
    </location>
</feature>
<sequence length="1574" mass="183721">MIIEMKSQYEHSQGNSIDAVNTFLGQSSEMIFTQPTQLTSERFLESIRKPKLSLEDCDGIEKKLKQCEKNIAKSLSENEIESEGTLFPLISCALLILFILYISRVNIIADLSDVVISIFEYKKWNSDPDKFLNDVRSIDDIDNYVSKNLLFHSFRNNYLMDFNYVCGIRMSLKLANLIENSYKDYNVTDYIKQEFTYLAKSYNPGEETNRQGIWEYNFKSFRGVGGYTAYFMQTSYEEALYQWREMKPIFLNKEVFESLVIEVVIHNSNLYSTLYYFQIFNRESSGRVTIETGTSGISPEMYASQNSHFFQITIILCFYVFILAVQLFKFFIKFKRILKESFTKMNLSMTSYDFLELVLVCMVLILLSLFIKLDLGNIGNFYLPLDRDSFDKIIDYAVEFRVLLRVESLTCLLSILKLVAQLQVQFPSFGVLFQTLKISKNDLINLCFIGIILILSLVLATHLVSGIHNFSNRTFIQTCLQLFDSMVGVMGFNNSSETNKSVKFFYNIIFVILFSFVFVRYLAAIVMSTYMFLKNRDQLLLAAKAEIIKKKTRELFKIIINLILFRQKTSIYNDTEEYMKIKCKANEDDTLINPEIQEKLKSLENSIKRQSNIDLWVRLKFNLATLSSFLQEKNLEPQTAVVNRLKEQIREILEKEKKNDIIMQKKELDVEYNFSMFIEMIVFILWLLLILYTIKLELNIHDSYHMKLVSKNSISLKNFTYLTEMNVDQITSYPEVEAFIDQIFFELLREESSYQNYLYLNKSIRITIQRYNFINNTADFSKNTIPVILSSGYNLTEFRGKSSKLLYSSYDINEDGSYGRKGGISLTLNSYDNAKKMFLLIKNDQVSSRNCSSIVLEWVFYNRNLEYLTYNILVFTQGLSGKISHEFKSISITPQMYIGGDIKIITLSFLSLIICIYLSLRIFKEFIRVWKKLNKKRISKAKKRERVLAVIEEISKGQGKKDKNTQDYLNVCIRSIIYLIAMNITQMIRATYIFFTKDLERAIEITSYVFAYGTLFTSLKFCISPMKIESFDDFYDSAEILEAYKIMAAYNFFFLFIRIPKYFLLSSKMAFLISIMGKARLDFLFFLMMYFTIMFGFMLMGHIMLGHYHPGYATLENSFISGYFLRFGYFDYDLYYKADHTLGLIYIVLFIVTIIFFLSSMFVSIITGYYKDLLPSYSSKIGLLSKLLLTFQAKLKGESVLLAQEHEEIDIKPLYSKESSDISQIDDNKYIILSDNTDLYIEEKISKKSMTNGWIHQVEHELMCRTRGKLSLSDLYSKSPQIQSPEFDIKELVYMNSHVWNLEPLESKVHIWNSLAKINKQELINNGDMQKTLEVSGVTCKGYYCMNNIIENFRPEVSPRLKELWESLSIHDKISMWISDLNDEGRHIIWTIVPYPEDININWGNLSISEKISRCKSFLNISQDYILPYLSSKNPISYLCSLKIPEKNLLWLSLTGKQKTKQNLCIRCLTLEETEILCCSIILELSNNILAIEKVDLLMENIFDNEIYRKLENASWGQAEYGRRTSIRQSIEDSSNDCSNLLEYKTHLSQDRARYEHTNKKLISQVADLEGNSL</sequence>
<feature type="transmembrane region" description="Helical" evidence="5">
    <location>
        <begin position="976"/>
        <end position="995"/>
    </location>
</feature>
<feature type="transmembrane region" description="Helical" evidence="5">
    <location>
        <begin position="1144"/>
        <end position="1170"/>
    </location>
</feature>
<reference evidence="7 8" key="1">
    <citation type="submission" date="2016-11" db="EMBL/GenBank/DDBJ databases">
        <title>The macronuclear genome of Stentor coeruleus: a giant cell with tiny introns.</title>
        <authorList>
            <person name="Slabodnick M."/>
            <person name="Ruby J.G."/>
            <person name="Reiff S.B."/>
            <person name="Swart E.C."/>
            <person name="Gosai S."/>
            <person name="Prabakaran S."/>
            <person name="Witkowska E."/>
            <person name="Larue G.E."/>
            <person name="Fisher S."/>
            <person name="Freeman R.M."/>
            <person name="Gunawardena J."/>
            <person name="Chu W."/>
            <person name="Stover N.A."/>
            <person name="Gregory B.D."/>
            <person name="Nowacki M."/>
            <person name="Derisi J."/>
            <person name="Roy S.W."/>
            <person name="Marshall W.F."/>
            <person name="Sood P."/>
        </authorList>
    </citation>
    <scope>NUCLEOTIDE SEQUENCE [LARGE SCALE GENOMIC DNA]</scope>
    <source>
        <strain evidence="7">WM001</strain>
    </source>
</reference>
<evidence type="ECO:0000259" key="6">
    <source>
        <dbReference type="Pfam" id="PF08016"/>
    </source>
</evidence>
<feature type="transmembrane region" description="Helical" evidence="5">
    <location>
        <begin position="1084"/>
        <end position="1105"/>
    </location>
</feature>
<feature type="transmembrane region" description="Helical" evidence="5">
    <location>
        <begin position="674"/>
        <end position="694"/>
    </location>
</feature>
<evidence type="ECO:0000256" key="1">
    <source>
        <dbReference type="ARBA" id="ARBA00004141"/>
    </source>
</evidence>
<feature type="transmembrane region" description="Helical" evidence="5">
    <location>
        <begin position="504"/>
        <end position="533"/>
    </location>
</feature>
<keyword evidence="3 5" id="KW-1133">Transmembrane helix</keyword>
<organism evidence="7 8">
    <name type="scientific">Stentor coeruleus</name>
    <dbReference type="NCBI Taxonomy" id="5963"/>
    <lineage>
        <taxon>Eukaryota</taxon>
        <taxon>Sar</taxon>
        <taxon>Alveolata</taxon>
        <taxon>Ciliophora</taxon>
        <taxon>Postciliodesmatophora</taxon>
        <taxon>Heterotrichea</taxon>
        <taxon>Heterotrichida</taxon>
        <taxon>Stentoridae</taxon>
        <taxon>Stentor</taxon>
    </lineage>
</organism>
<dbReference type="GO" id="GO:0016020">
    <property type="term" value="C:membrane"/>
    <property type="evidence" value="ECO:0007669"/>
    <property type="project" value="UniProtKB-SubCell"/>
</dbReference>
<feature type="transmembrane region" description="Helical" evidence="5">
    <location>
        <begin position="443"/>
        <end position="463"/>
    </location>
</feature>
<evidence type="ECO:0000256" key="4">
    <source>
        <dbReference type="ARBA" id="ARBA00023136"/>
    </source>
</evidence>
<comment type="caution">
    <text evidence="7">The sequence shown here is derived from an EMBL/GenBank/DDBJ whole genome shotgun (WGS) entry which is preliminary data.</text>
</comment>
<dbReference type="InterPro" id="IPR013122">
    <property type="entry name" value="PKD1_2_channel"/>
</dbReference>